<gene>
    <name evidence="2" type="ORF">SAMN02745226_00647</name>
</gene>
<organism evidence="2 3">
    <name type="scientific">Fervidobacterium gondwanense DSM 13020</name>
    <dbReference type="NCBI Taxonomy" id="1121883"/>
    <lineage>
        <taxon>Bacteria</taxon>
        <taxon>Thermotogati</taxon>
        <taxon>Thermotogota</taxon>
        <taxon>Thermotogae</taxon>
        <taxon>Thermotogales</taxon>
        <taxon>Fervidobacteriaceae</taxon>
        <taxon>Fervidobacterium</taxon>
    </lineage>
</organism>
<accession>A0A1M7S8C9</accession>
<reference evidence="3" key="1">
    <citation type="submission" date="2016-12" db="EMBL/GenBank/DDBJ databases">
        <authorList>
            <person name="Varghese N."/>
            <person name="Submissions S."/>
        </authorList>
    </citation>
    <scope>NUCLEOTIDE SEQUENCE [LARGE SCALE GENOMIC DNA]</scope>
    <source>
        <strain evidence="3">DSM 13020</strain>
    </source>
</reference>
<feature type="domain" description="YprB ribonuclease H-like" evidence="1">
    <location>
        <begin position="226"/>
        <end position="386"/>
    </location>
</feature>
<evidence type="ECO:0000313" key="3">
    <source>
        <dbReference type="Proteomes" id="UP000184207"/>
    </source>
</evidence>
<protein>
    <recommendedName>
        <fullName evidence="1">YprB ribonuclease H-like domain-containing protein</fullName>
    </recommendedName>
</protein>
<dbReference type="SUPFAM" id="SSF53098">
    <property type="entry name" value="Ribonuclease H-like"/>
    <property type="match status" value="1"/>
</dbReference>
<name>A0A1M7S8C9_FERGO</name>
<dbReference type="NCBIfam" id="TIGR03491">
    <property type="entry name" value="TM0106 family RecB-like putative nuclease"/>
    <property type="match status" value="1"/>
</dbReference>
<evidence type="ECO:0000259" key="1">
    <source>
        <dbReference type="Pfam" id="PF13482"/>
    </source>
</evidence>
<dbReference type="AlphaFoldDB" id="A0A1M7S8C9"/>
<dbReference type="InterPro" id="IPR019993">
    <property type="entry name" value="RecB_nuclease_TM0106_put"/>
</dbReference>
<dbReference type="InterPro" id="IPR038720">
    <property type="entry name" value="YprB_RNase_H-like_dom"/>
</dbReference>
<proteinExistence type="predicted"/>
<keyword evidence="3" id="KW-1185">Reference proteome</keyword>
<sequence>MRITNSDVKTIYFCPRKAQFELKERKIEKDQFNELFDIFETEAFGCTLVAVVDEVVSREPYVVKIRKSGKRVSEYHMLEAAFIGYVIESNGRSVENIIMESPFYSVFINWRPYVTKMLSLLSFFCENSEFKVVKTHLCRTCQYSGECFREVAEVEGLNFLHGVKGSSLEKLRSYGITNLKDVIKLYHIVEELFGQEKSRRIVAQAKSIIEQKPVVFKQLPEIRDGIFLDIESYTPFNFDYLFGILDNDKYIPFLAEGVSSEREAFESTVEYIKNTGKIVYHFHNYEVTRFKKLSKKYNINLPKKFFETFVDVYKLYADHVALPVPSYSLKSIARFFGFNWRTSLNGQIVVRSYAEYLATSDKHILYEILIYNEDDVRATELILRKLREFSSQKN</sequence>
<dbReference type="Proteomes" id="UP000184207">
    <property type="component" value="Unassembled WGS sequence"/>
</dbReference>
<dbReference type="RefSeq" id="WP_072758235.1">
    <property type="nucleotide sequence ID" value="NZ_FRDJ01000002.1"/>
</dbReference>
<evidence type="ECO:0000313" key="2">
    <source>
        <dbReference type="EMBL" id="SHN54726.1"/>
    </source>
</evidence>
<dbReference type="Pfam" id="PF13482">
    <property type="entry name" value="RNase_H_2"/>
    <property type="match status" value="1"/>
</dbReference>
<dbReference type="EMBL" id="FRDJ01000002">
    <property type="protein sequence ID" value="SHN54726.1"/>
    <property type="molecule type" value="Genomic_DNA"/>
</dbReference>
<dbReference type="OrthoDB" id="9757917at2"/>
<dbReference type="InterPro" id="IPR012337">
    <property type="entry name" value="RNaseH-like_sf"/>
</dbReference>
<dbReference type="STRING" id="1121883.SAMN02745226_00647"/>